<dbReference type="EMBL" id="SRLO01000076">
    <property type="protein sequence ID" value="TNN78180.1"/>
    <property type="molecule type" value="Genomic_DNA"/>
</dbReference>
<gene>
    <name evidence="1" type="ORF">EYF80_011685</name>
</gene>
<proteinExistence type="predicted"/>
<protein>
    <submittedName>
        <fullName evidence="1">Uncharacterized protein</fullName>
    </submittedName>
</protein>
<comment type="caution">
    <text evidence="1">The sequence shown here is derived from an EMBL/GenBank/DDBJ whole genome shotgun (WGS) entry which is preliminary data.</text>
</comment>
<dbReference type="Proteomes" id="UP000314294">
    <property type="component" value="Unassembled WGS sequence"/>
</dbReference>
<evidence type="ECO:0000313" key="1">
    <source>
        <dbReference type="EMBL" id="TNN78180.1"/>
    </source>
</evidence>
<sequence>MDGHEGETKAKYHRCLEDLGAFQFRGKLLLAAACENIGHVPGRRRATDHDRLDRVLRDTAHRKSMSAQTLVVIVGQRCPSLGQQHRCVRPPRCDRLKQPCFEAAAPPDPGSIPAITCDCCRLTVEDLDDNKVSCVELRPGGRGGAEWKGGRNRRLKHKVRAELEECRLVSAAKCSLMRTATQPHAALFLFLGNMLRVFLCPSVIRVKAVLISI</sequence>
<organism evidence="1 2">
    <name type="scientific">Liparis tanakae</name>
    <name type="common">Tanaka's snailfish</name>
    <dbReference type="NCBI Taxonomy" id="230148"/>
    <lineage>
        <taxon>Eukaryota</taxon>
        <taxon>Metazoa</taxon>
        <taxon>Chordata</taxon>
        <taxon>Craniata</taxon>
        <taxon>Vertebrata</taxon>
        <taxon>Euteleostomi</taxon>
        <taxon>Actinopterygii</taxon>
        <taxon>Neopterygii</taxon>
        <taxon>Teleostei</taxon>
        <taxon>Neoteleostei</taxon>
        <taxon>Acanthomorphata</taxon>
        <taxon>Eupercaria</taxon>
        <taxon>Perciformes</taxon>
        <taxon>Cottioidei</taxon>
        <taxon>Cottales</taxon>
        <taxon>Liparidae</taxon>
        <taxon>Liparis</taxon>
    </lineage>
</organism>
<evidence type="ECO:0000313" key="2">
    <source>
        <dbReference type="Proteomes" id="UP000314294"/>
    </source>
</evidence>
<dbReference type="AlphaFoldDB" id="A0A4Z2IJJ0"/>
<keyword evidence="2" id="KW-1185">Reference proteome</keyword>
<accession>A0A4Z2IJJ0</accession>
<reference evidence="1 2" key="1">
    <citation type="submission" date="2019-03" db="EMBL/GenBank/DDBJ databases">
        <title>First draft genome of Liparis tanakae, snailfish: a comprehensive survey of snailfish specific genes.</title>
        <authorList>
            <person name="Kim W."/>
            <person name="Song I."/>
            <person name="Jeong J.-H."/>
            <person name="Kim D."/>
            <person name="Kim S."/>
            <person name="Ryu S."/>
            <person name="Song J.Y."/>
            <person name="Lee S.K."/>
        </authorList>
    </citation>
    <scope>NUCLEOTIDE SEQUENCE [LARGE SCALE GENOMIC DNA]</scope>
    <source>
        <tissue evidence="1">Muscle</tissue>
    </source>
</reference>
<name>A0A4Z2IJJ0_9TELE</name>